<keyword evidence="1" id="KW-0812">Transmembrane</keyword>
<keyword evidence="1" id="KW-0472">Membrane</keyword>
<dbReference type="EMBL" id="JBJKBG010000002">
    <property type="protein sequence ID" value="KAL3752332.1"/>
    <property type="molecule type" value="Genomic_DNA"/>
</dbReference>
<organism evidence="3 4">
    <name type="scientific">Eucalyptus globulus</name>
    <name type="common">Tasmanian blue gum</name>
    <dbReference type="NCBI Taxonomy" id="34317"/>
    <lineage>
        <taxon>Eukaryota</taxon>
        <taxon>Viridiplantae</taxon>
        <taxon>Streptophyta</taxon>
        <taxon>Embryophyta</taxon>
        <taxon>Tracheophyta</taxon>
        <taxon>Spermatophyta</taxon>
        <taxon>Magnoliopsida</taxon>
        <taxon>eudicotyledons</taxon>
        <taxon>Gunneridae</taxon>
        <taxon>Pentapetalae</taxon>
        <taxon>rosids</taxon>
        <taxon>malvids</taxon>
        <taxon>Myrtales</taxon>
        <taxon>Myrtaceae</taxon>
        <taxon>Myrtoideae</taxon>
        <taxon>Eucalypteae</taxon>
        <taxon>Eucalyptus</taxon>
    </lineage>
</organism>
<dbReference type="InterPro" id="IPR029058">
    <property type="entry name" value="AB_hydrolase_fold"/>
</dbReference>
<dbReference type="Pfam" id="PF12697">
    <property type="entry name" value="Abhydrolase_6"/>
    <property type="match status" value="1"/>
</dbReference>
<dbReference type="InterPro" id="IPR000073">
    <property type="entry name" value="AB_hydrolase_1"/>
</dbReference>
<evidence type="ECO:0000259" key="2">
    <source>
        <dbReference type="Pfam" id="PF12697"/>
    </source>
</evidence>
<evidence type="ECO:0000256" key="1">
    <source>
        <dbReference type="SAM" id="Phobius"/>
    </source>
</evidence>
<keyword evidence="4" id="KW-1185">Reference proteome</keyword>
<keyword evidence="1" id="KW-1133">Transmembrane helix</keyword>
<dbReference type="Proteomes" id="UP001634007">
    <property type="component" value="Unassembled WGS sequence"/>
</dbReference>
<gene>
    <name evidence="3" type="ORF">ACJRO7_013049</name>
</gene>
<proteinExistence type="predicted"/>
<dbReference type="PANTHER" id="PTHR45763">
    <property type="entry name" value="HYDROLASE, ALPHA/BETA FOLD FAMILY PROTEIN, EXPRESSED-RELATED"/>
    <property type="match status" value="1"/>
</dbReference>
<dbReference type="SUPFAM" id="SSF53474">
    <property type="entry name" value="alpha/beta-Hydrolases"/>
    <property type="match status" value="1"/>
</dbReference>
<name>A0ABD3LR02_EUCGL</name>
<dbReference type="Gene3D" id="3.40.50.1820">
    <property type="entry name" value="alpha/beta hydrolase"/>
    <property type="match status" value="1"/>
</dbReference>
<reference evidence="3 4" key="1">
    <citation type="submission" date="2024-11" db="EMBL/GenBank/DDBJ databases">
        <title>Chromosome-level genome assembly of Eucalyptus globulus Labill. provides insights into its genome evolution.</title>
        <authorList>
            <person name="Li X."/>
        </authorList>
    </citation>
    <scope>NUCLEOTIDE SEQUENCE [LARGE SCALE GENOMIC DNA]</scope>
    <source>
        <strain evidence="3">CL2024</strain>
        <tissue evidence="3">Fresh tender leaves</tissue>
    </source>
</reference>
<evidence type="ECO:0000313" key="4">
    <source>
        <dbReference type="Proteomes" id="UP001634007"/>
    </source>
</evidence>
<dbReference type="PANTHER" id="PTHR45763:SF21">
    <property type="entry name" value="ALPHA_BETA-HYDROLASES SUPERFAMILY PROTEIN"/>
    <property type="match status" value="1"/>
</dbReference>
<accession>A0ABD3LR02</accession>
<feature type="transmembrane region" description="Helical" evidence="1">
    <location>
        <begin position="21"/>
        <end position="42"/>
    </location>
</feature>
<dbReference type="FunFam" id="3.40.50.1820:FF:000270">
    <property type="entry name" value="Alpha/beta-Hydrolases superfamily protein"/>
    <property type="match status" value="1"/>
</dbReference>
<dbReference type="AlphaFoldDB" id="A0ABD3LR02"/>
<sequence>MRDAKTIVFVFSSDRPASHRSPVAMLGPIAVAVVVGVLGWAYQALKPPPPKICGSRNGPPVTSPRVKLSDGRYLAYREIGAPKEEAKYKVIVIHGFDSSKDLNLPIPQELIEELKIYFLFYDRAGYGDSDPNPSRTVKNEASDIEELADRLQIGSRFYVIGVSMGAYPAWGCLRYIPHRLSGISLVVPFVHYWWHSFPSRLLREAFGKLQVTDQWTFRVAHHAPWLLYWWMTQKWFTSLSIMAGNMKIFSPGDMEIIKSCGDKINLCQEKIQHQGVHESLHRDLIAGYASWEFDPLELENPFPDNQGSVHLWQGMEDRIIPCEINQYIAQKLPWIRYHEVPNGGHLCIFKSDLCVAVIRALLLG</sequence>
<comment type="caution">
    <text evidence="3">The sequence shown here is derived from an EMBL/GenBank/DDBJ whole genome shotgun (WGS) entry which is preliminary data.</text>
</comment>
<protein>
    <recommendedName>
        <fullName evidence="2">AB hydrolase-1 domain-containing protein</fullName>
    </recommendedName>
</protein>
<feature type="domain" description="AB hydrolase-1" evidence="2">
    <location>
        <begin position="90"/>
        <end position="351"/>
    </location>
</feature>
<evidence type="ECO:0000313" key="3">
    <source>
        <dbReference type="EMBL" id="KAL3752332.1"/>
    </source>
</evidence>